<organism evidence="2 3">
    <name type="scientific">Oryzias melastigma</name>
    <name type="common">Marine medaka</name>
    <dbReference type="NCBI Taxonomy" id="30732"/>
    <lineage>
        <taxon>Eukaryota</taxon>
        <taxon>Metazoa</taxon>
        <taxon>Chordata</taxon>
        <taxon>Craniata</taxon>
        <taxon>Vertebrata</taxon>
        <taxon>Euteleostomi</taxon>
        <taxon>Actinopterygii</taxon>
        <taxon>Neopterygii</taxon>
        <taxon>Teleostei</taxon>
        <taxon>Neoteleostei</taxon>
        <taxon>Acanthomorphata</taxon>
        <taxon>Ovalentaria</taxon>
        <taxon>Atherinomorphae</taxon>
        <taxon>Beloniformes</taxon>
        <taxon>Adrianichthyidae</taxon>
        <taxon>Oryziinae</taxon>
        <taxon>Oryzias</taxon>
    </lineage>
</organism>
<sequence>MEMGEGEGKEVKNQGCKDHCVDTERGEQVNQERERVPWLFGYKSHLSPSSLRRAEEGGRCSAEGDIGSVGSPSRNRETETGETA</sequence>
<dbReference type="EMBL" id="WKFB01000088">
    <property type="protein sequence ID" value="KAF6736416.1"/>
    <property type="molecule type" value="Genomic_DNA"/>
</dbReference>
<accession>A0A834FM19</accession>
<gene>
    <name evidence="2" type="ORF">FQA47_009164</name>
</gene>
<name>A0A834FM19_ORYME</name>
<evidence type="ECO:0000256" key="1">
    <source>
        <dbReference type="SAM" id="MobiDB-lite"/>
    </source>
</evidence>
<feature type="region of interest" description="Disordered" evidence="1">
    <location>
        <begin position="44"/>
        <end position="84"/>
    </location>
</feature>
<dbReference type="AlphaFoldDB" id="A0A834FM19"/>
<evidence type="ECO:0000313" key="2">
    <source>
        <dbReference type="EMBL" id="KAF6736416.1"/>
    </source>
</evidence>
<proteinExistence type="predicted"/>
<comment type="caution">
    <text evidence="2">The sequence shown here is derived from an EMBL/GenBank/DDBJ whole genome shotgun (WGS) entry which is preliminary data.</text>
</comment>
<reference evidence="2" key="1">
    <citation type="journal article" name="BMC Genomics">
        <title>Long-read sequencing and de novo genome assembly of marine medaka (Oryzias melastigma).</title>
        <authorList>
            <person name="Liang P."/>
            <person name="Saqib H.S.A."/>
            <person name="Ni X."/>
            <person name="Shen Y."/>
        </authorList>
    </citation>
    <scope>NUCLEOTIDE SEQUENCE</scope>
    <source>
        <strain evidence="2">Bigg-433</strain>
    </source>
</reference>
<protein>
    <submittedName>
        <fullName evidence="2">Uncharacterized protein</fullName>
    </submittedName>
</protein>
<evidence type="ECO:0000313" key="3">
    <source>
        <dbReference type="Proteomes" id="UP000646548"/>
    </source>
</evidence>
<feature type="compositionally biased region" description="Basic and acidic residues" evidence="1">
    <location>
        <begin position="74"/>
        <end position="84"/>
    </location>
</feature>
<dbReference type="Proteomes" id="UP000646548">
    <property type="component" value="Unassembled WGS sequence"/>
</dbReference>